<evidence type="ECO:0000256" key="7">
    <source>
        <dbReference type="ARBA" id="ARBA00038093"/>
    </source>
</evidence>
<dbReference type="InterPro" id="IPR050556">
    <property type="entry name" value="Type_II_TA_system_RNase"/>
</dbReference>
<dbReference type="AlphaFoldDB" id="A0A6H0SPE6"/>
<evidence type="ECO:0000313" key="10">
    <source>
        <dbReference type="Proteomes" id="UP000502331"/>
    </source>
</evidence>
<dbReference type="InterPro" id="IPR029060">
    <property type="entry name" value="PIN-like_dom_sf"/>
</dbReference>
<dbReference type="GO" id="GO:0016787">
    <property type="term" value="F:hydrolase activity"/>
    <property type="evidence" value="ECO:0007669"/>
    <property type="project" value="UniProtKB-KW"/>
</dbReference>
<dbReference type="Proteomes" id="UP000502331">
    <property type="component" value="Chromosome"/>
</dbReference>
<dbReference type="PANTHER" id="PTHR33653:SF1">
    <property type="entry name" value="RIBONUCLEASE VAPC2"/>
    <property type="match status" value="1"/>
</dbReference>
<dbReference type="GO" id="GO:0004518">
    <property type="term" value="F:nuclease activity"/>
    <property type="evidence" value="ECO:0007669"/>
    <property type="project" value="UniProtKB-KW"/>
</dbReference>
<keyword evidence="5" id="KW-0378">Hydrolase</keyword>
<comment type="similarity">
    <text evidence="7">Belongs to the PINc/VapC protein family.</text>
</comment>
<dbReference type="Gene3D" id="3.40.50.1010">
    <property type="entry name" value="5'-nuclease"/>
    <property type="match status" value="1"/>
</dbReference>
<keyword evidence="2" id="KW-1277">Toxin-antitoxin system</keyword>
<dbReference type="GO" id="GO:0046872">
    <property type="term" value="F:metal ion binding"/>
    <property type="evidence" value="ECO:0007669"/>
    <property type="project" value="UniProtKB-KW"/>
</dbReference>
<organism evidence="9 10">
    <name type="scientific">Glutamicibacter mishrai</name>
    <dbReference type="NCBI Taxonomy" id="1775880"/>
    <lineage>
        <taxon>Bacteria</taxon>
        <taxon>Bacillati</taxon>
        <taxon>Actinomycetota</taxon>
        <taxon>Actinomycetes</taxon>
        <taxon>Micrococcales</taxon>
        <taxon>Micrococcaceae</taxon>
        <taxon>Glutamicibacter</taxon>
    </lineage>
</organism>
<dbReference type="EMBL" id="CP032549">
    <property type="protein sequence ID" value="QIV87857.1"/>
    <property type="molecule type" value="Genomic_DNA"/>
</dbReference>
<evidence type="ECO:0000259" key="8">
    <source>
        <dbReference type="Pfam" id="PF01850"/>
    </source>
</evidence>
<evidence type="ECO:0000256" key="6">
    <source>
        <dbReference type="ARBA" id="ARBA00022842"/>
    </source>
</evidence>
<protein>
    <submittedName>
        <fullName evidence="9">Type II toxin-antitoxin system VapC family toxin</fullName>
    </submittedName>
</protein>
<evidence type="ECO:0000256" key="4">
    <source>
        <dbReference type="ARBA" id="ARBA00022723"/>
    </source>
</evidence>
<keyword evidence="10" id="KW-1185">Reference proteome</keyword>
<sequence>MKFLVDTNIISDSRRTLLSPARTWLSAQRESDIQISVITLFELEVGVQRAEREDPLQGKRLRIWLDNNVKRNFKGAFILVDDRIAQVAANLQFPDPLPHMDGLIAATALVHDLVLVTRNVKDFDQTGVSLFNPWE</sequence>
<feature type="domain" description="PIN" evidence="8">
    <location>
        <begin position="4"/>
        <end position="126"/>
    </location>
</feature>
<evidence type="ECO:0000256" key="3">
    <source>
        <dbReference type="ARBA" id="ARBA00022722"/>
    </source>
</evidence>
<keyword evidence="3" id="KW-0540">Nuclease</keyword>
<dbReference type="RefSeq" id="WP_172512409.1">
    <property type="nucleotide sequence ID" value="NZ_CP032549.1"/>
</dbReference>
<dbReference type="SUPFAM" id="SSF88723">
    <property type="entry name" value="PIN domain-like"/>
    <property type="match status" value="1"/>
</dbReference>
<dbReference type="PANTHER" id="PTHR33653">
    <property type="entry name" value="RIBONUCLEASE VAPC2"/>
    <property type="match status" value="1"/>
</dbReference>
<comment type="cofactor">
    <cofactor evidence="1">
        <name>Mg(2+)</name>
        <dbReference type="ChEBI" id="CHEBI:18420"/>
    </cofactor>
</comment>
<reference evidence="9 10" key="1">
    <citation type="submission" date="2018-09" db="EMBL/GenBank/DDBJ databases">
        <title>Glutamicibacter mishrai S5-52T (LMG 29155T = KCTC 39846T).</title>
        <authorList>
            <person name="Das S.K."/>
        </authorList>
    </citation>
    <scope>NUCLEOTIDE SEQUENCE [LARGE SCALE GENOMIC DNA]</scope>
    <source>
        <strain evidence="9 10">S5-52</strain>
    </source>
</reference>
<keyword evidence="6" id="KW-0460">Magnesium</keyword>
<gene>
    <name evidence="9" type="ORF">D3791_12515</name>
</gene>
<evidence type="ECO:0000256" key="5">
    <source>
        <dbReference type="ARBA" id="ARBA00022801"/>
    </source>
</evidence>
<proteinExistence type="inferred from homology"/>
<dbReference type="InterPro" id="IPR002716">
    <property type="entry name" value="PIN_dom"/>
</dbReference>
<dbReference type="Pfam" id="PF01850">
    <property type="entry name" value="PIN"/>
    <property type="match status" value="1"/>
</dbReference>
<keyword evidence="4" id="KW-0479">Metal-binding</keyword>
<evidence type="ECO:0000313" key="9">
    <source>
        <dbReference type="EMBL" id="QIV87857.1"/>
    </source>
</evidence>
<evidence type="ECO:0000256" key="1">
    <source>
        <dbReference type="ARBA" id="ARBA00001946"/>
    </source>
</evidence>
<name>A0A6H0SPE6_9MICC</name>
<evidence type="ECO:0000256" key="2">
    <source>
        <dbReference type="ARBA" id="ARBA00022649"/>
    </source>
</evidence>
<accession>A0A6H0SPE6</accession>
<dbReference type="CDD" id="cd18746">
    <property type="entry name" value="PIN_VapC4-5_FitB-like"/>
    <property type="match status" value="1"/>
</dbReference>